<evidence type="ECO:0000256" key="8">
    <source>
        <dbReference type="SAM" id="Phobius"/>
    </source>
</evidence>
<dbReference type="InterPro" id="IPR050445">
    <property type="entry name" value="Bact_polysacc_biosynth/exp"/>
</dbReference>
<dbReference type="Proteomes" id="UP000824065">
    <property type="component" value="Unassembled WGS sequence"/>
</dbReference>
<keyword evidence="6 8" id="KW-0472">Membrane</keyword>
<evidence type="ECO:0000256" key="1">
    <source>
        <dbReference type="ARBA" id="ARBA00004651"/>
    </source>
</evidence>
<dbReference type="Pfam" id="PF02706">
    <property type="entry name" value="Wzz"/>
    <property type="match status" value="1"/>
</dbReference>
<keyword evidence="4 8" id="KW-0812">Transmembrane</keyword>
<dbReference type="EMBL" id="DXBJ01000040">
    <property type="protein sequence ID" value="HIZ58066.1"/>
    <property type="molecule type" value="Genomic_DNA"/>
</dbReference>
<feature type="transmembrane region" description="Helical" evidence="8">
    <location>
        <begin position="196"/>
        <end position="216"/>
    </location>
</feature>
<organism evidence="10 11">
    <name type="scientific">Candidatus Faecalibacterium gallistercoris</name>
    <dbReference type="NCBI Taxonomy" id="2838579"/>
    <lineage>
        <taxon>Bacteria</taxon>
        <taxon>Bacillati</taxon>
        <taxon>Bacillota</taxon>
        <taxon>Clostridia</taxon>
        <taxon>Eubacteriales</taxon>
        <taxon>Oscillospiraceae</taxon>
        <taxon>Faecalibacterium</taxon>
    </lineage>
</organism>
<evidence type="ECO:0000313" key="11">
    <source>
        <dbReference type="Proteomes" id="UP000824065"/>
    </source>
</evidence>
<comment type="similarity">
    <text evidence="2">Belongs to the CpsC/CapA family.</text>
</comment>
<name>A0A9D2FGR3_9FIRM</name>
<feature type="transmembrane region" description="Helical" evidence="8">
    <location>
        <begin position="39"/>
        <end position="61"/>
    </location>
</feature>
<evidence type="ECO:0000259" key="9">
    <source>
        <dbReference type="Pfam" id="PF02706"/>
    </source>
</evidence>
<dbReference type="AlphaFoldDB" id="A0A9D2FGR3"/>
<gene>
    <name evidence="10" type="ORF">H9725_05755</name>
</gene>
<proteinExistence type="inferred from homology"/>
<comment type="subcellular location">
    <subcellularLocation>
        <location evidence="1">Cell membrane</location>
        <topology evidence="1">Multi-pass membrane protein</topology>
    </subcellularLocation>
</comment>
<evidence type="ECO:0000313" key="10">
    <source>
        <dbReference type="EMBL" id="HIZ58066.1"/>
    </source>
</evidence>
<evidence type="ECO:0000256" key="5">
    <source>
        <dbReference type="ARBA" id="ARBA00022989"/>
    </source>
</evidence>
<sequence length="268" mass="29335">MERQNETQTRPGQMPLAVREQQEDEIDLVELFYLLWGHALQIIACIILGGAAAFAYTYFLVTPLYQATAKMYVASATYNSIVDIYDMQLGSQLALDYQQLLLSRPLMEDVVGALELDAEPEAVASLVSINNPTDTRILEITVTCPDPVLAADLANEIAYQASVHLPRIMESPAPNIYEDALVPEQKSSPSYTRNTLLGAMLAAAACCGFLVVRYLMDDSFVTPEDISRYFGVQPLAVIPEGSFGAGRSRHTQEKARNRAKPADAGAKA</sequence>
<keyword evidence="5 8" id="KW-1133">Transmembrane helix</keyword>
<evidence type="ECO:0000256" key="3">
    <source>
        <dbReference type="ARBA" id="ARBA00022475"/>
    </source>
</evidence>
<feature type="domain" description="Polysaccharide chain length determinant N-terminal" evidence="9">
    <location>
        <begin position="24"/>
        <end position="111"/>
    </location>
</feature>
<reference evidence="10" key="1">
    <citation type="journal article" date="2021" name="PeerJ">
        <title>Extensive microbial diversity within the chicken gut microbiome revealed by metagenomics and culture.</title>
        <authorList>
            <person name="Gilroy R."/>
            <person name="Ravi A."/>
            <person name="Getino M."/>
            <person name="Pursley I."/>
            <person name="Horton D.L."/>
            <person name="Alikhan N.F."/>
            <person name="Baker D."/>
            <person name="Gharbi K."/>
            <person name="Hall N."/>
            <person name="Watson M."/>
            <person name="Adriaenssens E.M."/>
            <person name="Foster-Nyarko E."/>
            <person name="Jarju S."/>
            <person name="Secka A."/>
            <person name="Antonio M."/>
            <person name="Oren A."/>
            <person name="Chaudhuri R.R."/>
            <person name="La Ragione R."/>
            <person name="Hildebrand F."/>
            <person name="Pallen M.J."/>
        </authorList>
    </citation>
    <scope>NUCLEOTIDE SEQUENCE</scope>
    <source>
        <strain evidence="10">ChiBcec16-3735</strain>
    </source>
</reference>
<evidence type="ECO:0000256" key="2">
    <source>
        <dbReference type="ARBA" id="ARBA00006683"/>
    </source>
</evidence>
<evidence type="ECO:0000256" key="4">
    <source>
        <dbReference type="ARBA" id="ARBA00022692"/>
    </source>
</evidence>
<dbReference type="PANTHER" id="PTHR32309">
    <property type="entry name" value="TYROSINE-PROTEIN KINASE"/>
    <property type="match status" value="1"/>
</dbReference>
<reference evidence="10" key="2">
    <citation type="submission" date="2021-04" db="EMBL/GenBank/DDBJ databases">
        <authorList>
            <person name="Gilroy R."/>
        </authorList>
    </citation>
    <scope>NUCLEOTIDE SEQUENCE</scope>
    <source>
        <strain evidence="10">ChiBcec16-3735</strain>
    </source>
</reference>
<comment type="caution">
    <text evidence="10">The sequence shown here is derived from an EMBL/GenBank/DDBJ whole genome shotgun (WGS) entry which is preliminary data.</text>
</comment>
<dbReference type="GO" id="GO:0005886">
    <property type="term" value="C:plasma membrane"/>
    <property type="evidence" value="ECO:0007669"/>
    <property type="project" value="UniProtKB-SubCell"/>
</dbReference>
<feature type="region of interest" description="Disordered" evidence="7">
    <location>
        <begin position="243"/>
        <end position="268"/>
    </location>
</feature>
<evidence type="ECO:0000256" key="6">
    <source>
        <dbReference type="ARBA" id="ARBA00023136"/>
    </source>
</evidence>
<accession>A0A9D2FGR3</accession>
<evidence type="ECO:0000256" key="7">
    <source>
        <dbReference type="SAM" id="MobiDB-lite"/>
    </source>
</evidence>
<keyword evidence="3" id="KW-1003">Cell membrane</keyword>
<dbReference type="InterPro" id="IPR003856">
    <property type="entry name" value="LPS_length_determ_N"/>
</dbReference>
<protein>
    <submittedName>
        <fullName evidence="10">Capsular polysaccharide biosynthesis protein</fullName>
    </submittedName>
</protein>
<dbReference type="PANTHER" id="PTHR32309:SF31">
    <property type="entry name" value="CAPSULAR EXOPOLYSACCHARIDE FAMILY"/>
    <property type="match status" value="1"/>
</dbReference>